<feature type="chain" id="PRO_5045431274" description="CBM-cenC domain-containing protein" evidence="3">
    <location>
        <begin position="36"/>
        <end position="216"/>
    </location>
</feature>
<sequence length="216" mass="22453">MRSHRPRPRPRHAAGARPLGAAAGALVLAAAAALAANGSATAQPAPLDWIKNGDFSGPLARGWNCQGEFVQTDQGVEGRPSGQDYAGCSQTVTVVPGTRYSFSAYMSGPYTFATISDPGTGTGDVILWDNGPNWKSLATTVLIGDNVHQVTVAFHGWYGQDPYRISRVSMIGPMYPDNCPTPTPGTPAPTSTEPCLPRPTTPPSSPGVPLPTPTGG</sequence>
<feature type="domain" description="CBM-cenC" evidence="4">
    <location>
        <begin position="50"/>
        <end position="157"/>
    </location>
</feature>
<dbReference type="EMBL" id="BAAAKJ010000241">
    <property type="protein sequence ID" value="GAA1401781.1"/>
    <property type="molecule type" value="Genomic_DNA"/>
</dbReference>
<dbReference type="InterPro" id="IPR003305">
    <property type="entry name" value="CenC_carb-bd"/>
</dbReference>
<gene>
    <name evidence="5" type="ORF">GCM10009639_44550</name>
</gene>
<evidence type="ECO:0000313" key="6">
    <source>
        <dbReference type="Proteomes" id="UP001499863"/>
    </source>
</evidence>
<dbReference type="Proteomes" id="UP001499863">
    <property type="component" value="Unassembled WGS sequence"/>
</dbReference>
<dbReference type="Pfam" id="PF02018">
    <property type="entry name" value="CBM_4_9"/>
    <property type="match status" value="1"/>
</dbReference>
<evidence type="ECO:0000256" key="3">
    <source>
        <dbReference type="SAM" id="SignalP"/>
    </source>
</evidence>
<protein>
    <recommendedName>
        <fullName evidence="4">CBM-cenC domain-containing protein</fullName>
    </recommendedName>
</protein>
<feature type="compositionally biased region" description="Pro residues" evidence="2">
    <location>
        <begin position="196"/>
        <end position="216"/>
    </location>
</feature>
<name>A0ABN1YBN3_9ACTN</name>
<keyword evidence="3" id="KW-0732">Signal</keyword>
<feature type="signal peptide" evidence="3">
    <location>
        <begin position="1"/>
        <end position="35"/>
    </location>
</feature>
<evidence type="ECO:0000313" key="5">
    <source>
        <dbReference type="EMBL" id="GAA1401781.1"/>
    </source>
</evidence>
<keyword evidence="6" id="KW-1185">Reference proteome</keyword>
<reference evidence="5 6" key="1">
    <citation type="journal article" date="2019" name="Int. J. Syst. Evol. Microbiol.">
        <title>The Global Catalogue of Microorganisms (GCM) 10K type strain sequencing project: providing services to taxonomists for standard genome sequencing and annotation.</title>
        <authorList>
            <consortium name="The Broad Institute Genomics Platform"/>
            <consortium name="The Broad Institute Genome Sequencing Center for Infectious Disease"/>
            <person name="Wu L."/>
            <person name="Ma J."/>
        </authorList>
    </citation>
    <scope>NUCLEOTIDE SEQUENCE [LARGE SCALE GENOMIC DNA]</scope>
    <source>
        <strain evidence="5 6">JCM 12393</strain>
    </source>
</reference>
<feature type="region of interest" description="Disordered" evidence="2">
    <location>
        <begin position="179"/>
        <end position="216"/>
    </location>
</feature>
<evidence type="ECO:0000256" key="2">
    <source>
        <dbReference type="SAM" id="MobiDB-lite"/>
    </source>
</evidence>
<accession>A0ABN1YBN3</accession>
<evidence type="ECO:0000256" key="1">
    <source>
        <dbReference type="ARBA" id="ARBA00022801"/>
    </source>
</evidence>
<proteinExistence type="predicted"/>
<organism evidence="5 6">
    <name type="scientific">Kitasatospora putterlickiae</name>
    <dbReference type="NCBI Taxonomy" id="221725"/>
    <lineage>
        <taxon>Bacteria</taxon>
        <taxon>Bacillati</taxon>
        <taxon>Actinomycetota</taxon>
        <taxon>Actinomycetes</taxon>
        <taxon>Kitasatosporales</taxon>
        <taxon>Streptomycetaceae</taxon>
        <taxon>Kitasatospora</taxon>
    </lineage>
</organism>
<comment type="caution">
    <text evidence="5">The sequence shown here is derived from an EMBL/GenBank/DDBJ whole genome shotgun (WGS) entry which is preliminary data.</text>
</comment>
<dbReference type="Gene3D" id="2.60.120.260">
    <property type="entry name" value="Galactose-binding domain-like"/>
    <property type="match status" value="1"/>
</dbReference>
<evidence type="ECO:0000259" key="4">
    <source>
        <dbReference type="Pfam" id="PF02018"/>
    </source>
</evidence>
<dbReference type="RefSeq" id="WP_344338582.1">
    <property type="nucleotide sequence ID" value="NZ_BAAAKJ010000241.1"/>
</dbReference>
<keyword evidence="1" id="KW-0378">Hydrolase</keyword>